<accession>A0A9D1DR15</accession>
<feature type="transmembrane region" description="Helical" evidence="1">
    <location>
        <begin position="259"/>
        <end position="281"/>
    </location>
</feature>
<name>A0A9D1DR15_9FIRM</name>
<evidence type="ECO:0000313" key="3">
    <source>
        <dbReference type="Proteomes" id="UP000886785"/>
    </source>
</evidence>
<feature type="transmembrane region" description="Helical" evidence="1">
    <location>
        <begin position="12"/>
        <end position="37"/>
    </location>
</feature>
<protein>
    <submittedName>
        <fullName evidence="2">Uncharacterized protein</fullName>
    </submittedName>
</protein>
<feature type="transmembrane region" description="Helical" evidence="1">
    <location>
        <begin position="223"/>
        <end position="239"/>
    </location>
</feature>
<proteinExistence type="predicted"/>
<gene>
    <name evidence="2" type="ORF">IAA54_06865</name>
</gene>
<feature type="transmembrane region" description="Helical" evidence="1">
    <location>
        <begin position="191"/>
        <end position="211"/>
    </location>
</feature>
<sequence length="312" mass="34454">MERIKRIVHRLLFPGTAVVLLCIPAATVLLIYAFLAAGEDSPISYAAYVISAYALTIACTGLVPAVRKARGWLRSNPYASRYLEDIPFRVWISLRVSLTINLLYAAVNAFSGLYYHSVWFGTLAAYYLFLAVMRFLLVRYGRRNNSGAGMAAELKRCRVCGAILILMNMALAGVVILVLHQNRSFQYAGSLIYAMALYTFYTTIMAVIHVIRYRKYQSPVMSAAKAVNLAAALVSMLSLETAMLTQFDTGTTSPFFRQSMIASTGGAVCAIVVGMGIYMIAYSTRRLKKLKDMPLEIQNDAGAVPADERKLD</sequence>
<dbReference type="AlphaFoldDB" id="A0A9D1DR15"/>
<organism evidence="2 3">
    <name type="scientific">Candidatus Gallacutalibacter pullicola</name>
    <dbReference type="NCBI Taxonomy" id="2840830"/>
    <lineage>
        <taxon>Bacteria</taxon>
        <taxon>Bacillati</taxon>
        <taxon>Bacillota</taxon>
        <taxon>Clostridia</taxon>
        <taxon>Eubacteriales</taxon>
        <taxon>Candidatus Gallacutalibacter</taxon>
    </lineage>
</organism>
<dbReference type="EMBL" id="DVHF01000080">
    <property type="protein sequence ID" value="HIR57373.1"/>
    <property type="molecule type" value="Genomic_DNA"/>
</dbReference>
<reference evidence="2" key="2">
    <citation type="journal article" date="2021" name="PeerJ">
        <title>Extensive microbial diversity within the chicken gut microbiome revealed by metagenomics and culture.</title>
        <authorList>
            <person name="Gilroy R."/>
            <person name="Ravi A."/>
            <person name="Getino M."/>
            <person name="Pursley I."/>
            <person name="Horton D.L."/>
            <person name="Alikhan N.F."/>
            <person name="Baker D."/>
            <person name="Gharbi K."/>
            <person name="Hall N."/>
            <person name="Watson M."/>
            <person name="Adriaenssens E.M."/>
            <person name="Foster-Nyarko E."/>
            <person name="Jarju S."/>
            <person name="Secka A."/>
            <person name="Antonio M."/>
            <person name="Oren A."/>
            <person name="Chaudhuri R.R."/>
            <person name="La Ragione R."/>
            <person name="Hildebrand F."/>
            <person name="Pallen M.J."/>
        </authorList>
    </citation>
    <scope>NUCLEOTIDE SEQUENCE</scope>
    <source>
        <strain evidence="2">ChiSjej1B19-7085</strain>
    </source>
</reference>
<comment type="caution">
    <text evidence="2">The sequence shown here is derived from an EMBL/GenBank/DDBJ whole genome shotgun (WGS) entry which is preliminary data.</text>
</comment>
<feature type="transmembrane region" description="Helical" evidence="1">
    <location>
        <begin position="113"/>
        <end position="138"/>
    </location>
</feature>
<keyword evidence="1" id="KW-0812">Transmembrane</keyword>
<feature type="transmembrane region" description="Helical" evidence="1">
    <location>
        <begin position="86"/>
        <end position="107"/>
    </location>
</feature>
<evidence type="ECO:0000256" key="1">
    <source>
        <dbReference type="SAM" id="Phobius"/>
    </source>
</evidence>
<evidence type="ECO:0000313" key="2">
    <source>
        <dbReference type="EMBL" id="HIR57373.1"/>
    </source>
</evidence>
<reference evidence="2" key="1">
    <citation type="submission" date="2020-10" db="EMBL/GenBank/DDBJ databases">
        <authorList>
            <person name="Gilroy R."/>
        </authorList>
    </citation>
    <scope>NUCLEOTIDE SEQUENCE</scope>
    <source>
        <strain evidence="2">ChiSjej1B19-7085</strain>
    </source>
</reference>
<feature type="transmembrane region" description="Helical" evidence="1">
    <location>
        <begin position="159"/>
        <end position="179"/>
    </location>
</feature>
<feature type="transmembrane region" description="Helical" evidence="1">
    <location>
        <begin position="43"/>
        <end position="66"/>
    </location>
</feature>
<keyword evidence="1" id="KW-0472">Membrane</keyword>
<keyword evidence="1" id="KW-1133">Transmembrane helix</keyword>
<dbReference type="Proteomes" id="UP000886785">
    <property type="component" value="Unassembled WGS sequence"/>
</dbReference>